<organism evidence="4 5">
    <name type="scientific">Cronartium quercuum f. sp. fusiforme G11</name>
    <dbReference type="NCBI Taxonomy" id="708437"/>
    <lineage>
        <taxon>Eukaryota</taxon>
        <taxon>Fungi</taxon>
        <taxon>Dikarya</taxon>
        <taxon>Basidiomycota</taxon>
        <taxon>Pucciniomycotina</taxon>
        <taxon>Pucciniomycetes</taxon>
        <taxon>Pucciniales</taxon>
        <taxon>Coleosporiaceae</taxon>
        <taxon>Cronartium</taxon>
    </lineage>
</organism>
<evidence type="ECO:0000256" key="1">
    <source>
        <dbReference type="ARBA" id="ARBA00007347"/>
    </source>
</evidence>
<evidence type="ECO:0000313" key="5">
    <source>
        <dbReference type="Proteomes" id="UP000886653"/>
    </source>
</evidence>
<comment type="caution">
    <text evidence="4">The sequence shown here is derived from an EMBL/GenBank/DDBJ whole genome shotgun (WGS) entry which is preliminary data.</text>
</comment>
<evidence type="ECO:0000256" key="3">
    <source>
        <dbReference type="RuleBase" id="RU364104"/>
    </source>
</evidence>
<reference evidence="4" key="1">
    <citation type="submission" date="2013-11" db="EMBL/GenBank/DDBJ databases">
        <title>Genome sequence of the fusiform rust pathogen reveals effectors for host alternation and coevolution with pine.</title>
        <authorList>
            <consortium name="DOE Joint Genome Institute"/>
            <person name="Smith K."/>
            <person name="Pendleton A."/>
            <person name="Kubisiak T."/>
            <person name="Anderson C."/>
            <person name="Salamov A."/>
            <person name="Aerts A."/>
            <person name="Riley R."/>
            <person name="Clum A."/>
            <person name="Lindquist E."/>
            <person name="Ence D."/>
            <person name="Campbell M."/>
            <person name="Kronenberg Z."/>
            <person name="Feau N."/>
            <person name="Dhillon B."/>
            <person name="Hamelin R."/>
            <person name="Burleigh J."/>
            <person name="Smith J."/>
            <person name="Yandell M."/>
            <person name="Nelson C."/>
            <person name="Grigoriev I."/>
            <person name="Davis J."/>
        </authorList>
    </citation>
    <scope>NUCLEOTIDE SEQUENCE</scope>
    <source>
        <strain evidence="4">G11</strain>
    </source>
</reference>
<name>A0A9P6NRM0_9BASI</name>
<dbReference type="OrthoDB" id="6224010at2759"/>
<keyword evidence="5" id="KW-1185">Reference proteome</keyword>
<dbReference type="Proteomes" id="UP000886653">
    <property type="component" value="Unassembled WGS sequence"/>
</dbReference>
<dbReference type="PANTHER" id="PTHR22977">
    <property type="entry name" value="COX ASSEMBLY MITOCHONDRIAL PROTEIN"/>
    <property type="match status" value="1"/>
</dbReference>
<dbReference type="EMBL" id="MU167238">
    <property type="protein sequence ID" value="KAG0148295.1"/>
    <property type="molecule type" value="Genomic_DNA"/>
</dbReference>
<comment type="function">
    <text evidence="3">Required for mitochondrial cytochrome c oxidase (COX) assembly and respiration.</text>
</comment>
<accession>A0A9P6NRM0</accession>
<dbReference type="PANTHER" id="PTHR22977:SF5">
    <property type="entry name" value="COX ASSEMBLY MITOCHONDRIAL PROTEIN HOMOLOG"/>
    <property type="match status" value="1"/>
</dbReference>
<comment type="similarity">
    <text evidence="1 3">Belongs to the CMC family.</text>
</comment>
<comment type="subcellular location">
    <subcellularLocation>
        <location evidence="3">Mitochondrion inner membrane</location>
    </subcellularLocation>
</comment>
<keyword evidence="3" id="KW-0999">Mitochondrion inner membrane</keyword>
<keyword evidence="3" id="KW-0496">Mitochondrion</keyword>
<keyword evidence="2" id="KW-1015">Disulfide bond</keyword>
<dbReference type="InterPro" id="IPR013892">
    <property type="entry name" value="Cyt_c_biogenesis_Cmc1-like"/>
</dbReference>
<sequence length="94" mass="11068">MSNNHNPLKALSRREEDEIQKRAKLNSLKACDELVSAFATCSSTRTFSVIWACRTQWKELQDCIKSQITQDKLDIERLEFIKHREDLKVPYKKL</sequence>
<gene>
    <name evidence="4" type="ORF">CROQUDRAFT_669960</name>
</gene>
<evidence type="ECO:0000313" key="4">
    <source>
        <dbReference type="EMBL" id="KAG0148295.1"/>
    </source>
</evidence>
<dbReference type="AlphaFoldDB" id="A0A9P6NRM0"/>
<dbReference type="Pfam" id="PF08583">
    <property type="entry name" value="Cmc1"/>
    <property type="match status" value="1"/>
</dbReference>
<proteinExistence type="inferred from homology"/>
<evidence type="ECO:0000256" key="2">
    <source>
        <dbReference type="ARBA" id="ARBA00023157"/>
    </source>
</evidence>
<keyword evidence="3" id="KW-0143">Chaperone</keyword>
<dbReference type="GO" id="GO:0005743">
    <property type="term" value="C:mitochondrial inner membrane"/>
    <property type="evidence" value="ECO:0007669"/>
    <property type="project" value="UniProtKB-SubCell"/>
</dbReference>
<keyword evidence="3" id="KW-0472">Membrane</keyword>
<protein>
    <recommendedName>
        <fullName evidence="3">COX assembly mitochondrial protein</fullName>
    </recommendedName>
</protein>